<evidence type="ECO:0000313" key="2">
    <source>
        <dbReference type="Proteomes" id="UP000777438"/>
    </source>
</evidence>
<dbReference type="EMBL" id="JAGPYM010000001">
    <property type="protein sequence ID" value="KAH6900802.1"/>
    <property type="molecule type" value="Genomic_DNA"/>
</dbReference>
<dbReference type="Proteomes" id="UP000777438">
    <property type="component" value="Unassembled WGS sequence"/>
</dbReference>
<dbReference type="AlphaFoldDB" id="A0A9P8WHJ8"/>
<sequence length="242" mass="26030">HDWGSEARRYYWVAPVSEVVRDHVRGVATHPVNVKGPAGAVYIAGVSLDLDIFHSGPMEAFAVCVPVPSGQLNDMGLANGAQFSIAGKQPIPGQKGDHVDSFWSLSEAEGLAGIIGQAAFESVDNRSLFGAKAKKGILPTGDSFLNKKSQGSHSGVAKWDLLKRPVGSGSGNAAGSYIDESLRAYWKIDKEVPVCNEFGQVVGDRYMILCGIKTWVETKGNVGPYQTGWMKNVHANIYIRVK</sequence>
<feature type="non-terminal residue" evidence="1">
    <location>
        <position position="1"/>
    </location>
</feature>
<name>A0A9P8WHJ8_9HYPO</name>
<accession>A0A9P8WHJ8</accession>
<dbReference type="OrthoDB" id="5106393at2759"/>
<keyword evidence="2" id="KW-1185">Reference proteome</keyword>
<reference evidence="1 2" key="1">
    <citation type="journal article" date="2021" name="Nat. Commun.">
        <title>Genetic determinants of endophytism in the Arabidopsis root mycobiome.</title>
        <authorList>
            <person name="Mesny F."/>
            <person name="Miyauchi S."/>
            <person name="Thiergart T."/>
            <person name="Pickel B."/>
            <person name="Atanasova L."/>
            <person name="Karlsson M."/>
            <person name="Huettel B."/>
            <person name="Barry K.W."/>
            <person name="Haridas S."/>
            <person name="Chen C."/>
            <person name="Bauer D."/>
            <person name="Andreopoulos W."/>
            <person name="Pangilinan J."/>
            <person name="LaButti K."/>
            <person name="Riley R."/>
            <person name="Lipzen A."/>
            <person name="Clum A."/>
            <person name="Drula E."/>
            <person name="Henrissat B."/>
            <person name="Kohler A."/>
            <person name="Grigoriev I.V."/>
            <person name="Martin F.M."/>
            <person name="Hacquard S."/>
        </authorList>
    </citation>
    <scope>NUCLEOTIDE SEQUENCE [LARGE SCALE GENOMIC DNA]</scope>
    <source>
        <strain evidence="1 2">MPI-CAGE-CH-0241</strain>
    </source>
</reference>
<evidence type="ECO:0000313" key="1">
    <source>
        <dbReference type="EMBL" id="KAH6900802.1"/>
    </source>
</evidence>
<organism evidence="1 2">
    <name type="scientific">Thelonectria olida</name>
    <dbReference type="NCBI Taxonomy" id="1576542"/>
    <lineage>
        <taxon>Eukaryota</taxon>
        <taxon>Fungi</taxon>
        <taxon>Dikarya</taxon>
        <taxon>Ascomycota</taxon>
        <taxon>Pezizomycotina</taxon>
        <taxon>Sordariomycetes</taxon>
        <taxon>Hypocreomycetidae</taxon>
        <taxon>Hypocreales</taxon>
        <taxon>Nectriaceae</taxon>
        <taxon>Thelonectria</taxon>
    </lineage>
</organism>
<gene>
    <name evidence="1" type="ORF">B0T10DRAFT_571534</name>
</gene>
<protein>
    <submittedName>
        <fullName evidence="1">Uncharacterized protein</fullName>
    </submittedName>
</protein>
<comment type="caution">
    <text evidence="1">The sequence shown here is derived from an EMBL/GenBank/DDBJ whole genome shotgun (WGS) entry which is preliminary data.</text>
</comment>
<proteinExistence type="predicted"/>